<protein>
    <submittedName>
        <fullName evidence="2">H-NS histone</fullName>
    </submittedName>
</protein>
<dbReference type="GO" id="GO:0003677">
    <property type="term" value="F:DNA binding"/>
    <property type="evidence" value="ECO:0007669"/>
    <property type="project" value="InterPro"/>
</dbReference>
<dbReference type="SUPFAM" id="SSF81273">
    <property type="entry name" value="H-NS histone-like proteins"/>
    <property type="match status" value="1"/>
</dbReference>
<name>A0A2Z5N9P9_BURPY</name>
<reference evidence="2 3" key="1">
    <citation type="journal article" date="2018" name="ISME J.">
        <title>Involvement of Burkholderiaceae and sulfurous volatiles in disease-suppressive soils.</title>
        <authorList>
            <person name="Carrion V.J."/>
            <person name="Cordovez V."/>
            <person name="Tyc O."/>
            <person name="Etalo D.W."/>
            <person name="de Bruijn I."/>
            <person name="de Jager V.C."/>
            <person name="Medema M.H."/>
            <person name="Eberl L."/>
            <person name="Raaijmakers J.M."/>
        </authorList>
    </citation>
    <scope>NUCLEOTIDE SEQUENCE [LARGE SCALE GENOMIC DNA]</scope>
    <source>
        <strain evidence="3">mHSR5</strain>
    </source>
</reference>
<dbReference type="AlphaFoldDB" id="A0A2Z5N9P9"/>
<proteinExistence type="predicted"/>
<gene>
    <name evidence="2" type="ORF">CUJ89_35175</name>
</gene>
<dbReference type="RefSeq" id="WP_114182041.1">
    <property type="nucleotide sequence ID" value="NZ_CP024904.1"/>
</dbReference>
<dbReference type="SMART" id="SM00528">
    <property type="entry name" value="HNS"/>
    <property type="match status" value="1"/>
</dbReference>
<dbReference type="EMBL" id="CP024904">
    <property type="protein sequence ID" value="AXF25678.1"/>
    <property type="molecule type" value="Genomic_DNA"/>
</dbReference>
<organism evidence="2 3">
    <name type="scientific">Burkholderia pyrrocinia</name>
    <name type="common">Pseudomonas pyrrocinia</name>
    <dbReference type="NCBI Taxonomy" id="60550"/>
    <lineage>
        <taxon>Bacteria</taxon>
        <taxon>Pseudomonadati</taxon>
        <taxon>Pseudomonadota</taxon>
        <taxon>Betaproteobacteria</taxon>
        <taxon>Burkholderiales</taxon>
        <taxon>Burkholderiaceae</taxon>
        <taxon>Burkholderia</taxon>
        <taxon>Burkholderia cepacia complex</taxon>
    </lineage>
</organism>
<evidence type="ECO:0000313" key="3">
    <source>
        <dbReference type="Proteomes" id="UP000253104"/>
    </source>
</evidence>
<dbReference type="Gene3D" id="4.10.430.30">
    <property type="match status" value="1"/>
</dbReference>
<evidence type="ECO:0000313" key="2">
    <source>
        <dbReference type="EMBL" id="AXF25678.1"/>
    </source>
</evidence>
<evidence type="ECO:0000259" key="1">
    <source>
        <dbReference type="SMART" id="SM00528"/>
    </source>
</evidence>
<dbReference type="InterPro" id="IPR027444">
    <property type="entry name" value="H-NS_C_dom"/>
</dbReference>
<dbReference type="Proteomes" id="UP000253104">
    <property type="component" value="Chromosome mHSR5_C"/>
</dbReference>
<dbReference type="Pfam" id="PF00816">
    <property type="entry name" value="Histone_HNS"/>
    <property type="match status" value="1"/>
</dbReference>
<dbReference type="OrthoDB" id="9017589at2"/>
<feature type="domain" description="DNA-binding protein H-NS-like C-terminal" evidence="1">
    <location>
        <begin position="52"/>
        <end position="91"/>
    </location>
</feature>
<sequence length="98" mass="11555">MESYHSYLKKKARLEDELLQERRRIVDCVIAEIRACVKSFELKPDDIFPGIDKKPRKRKAKYFDPKTGRTWSGVGRAPLWLKGRDWKDFLIDASADEK</sequence>
<accession>A0A2Z5N9P9</accession>